<sequence>MAAETCDRFLEMWEKGKLNPLDPASVRSRYEAEIGEKYLPLVTACLNWRREKPLQLVEKKTLRAALETDSFIAICSIHTELKKNDKGHCVPGFLLDLVDRGYGAGFMVAYAHLVRCVPKEYNRLSLSLLGYASKLMGILEEVQL</sequence>
<reference evidence="1" key="1">
    <citation type="submission" date="2021-01" db="EMBL/GenBank/DDBJ databases">
        <authorList>
            <person name="Corre E."/>
            <person name="Pelletier E."/>
            <person name="Niang G."/>
            <person name="Scheremetjew M."/>
            <person name="Finn R."/>
            <person name="Kale V."/>
            <person name="Holt S."/>
            <person name="Cochrane G."/>
            <person name="Meng A."/>
            <person name="Brown T."/>
            <person name="Cohen L."/>
        </authorList>
    </citation>
    <scope>NUCLEOTIDE SEQUENCE</scope>
    <source>
        <strain evidence="1">CCAP979/52</strain>
    </source>
</reference>
<evidence type="ECO:0000313" key="1">
    <source>
        <dbReference type="EMBL" id="CAD8644770.1"/>
    </source>
</evidence>
<protein>
    <submittedName>
        <fullName evidence="1">Uncharacterized protein</fullName>
    </submittedName>
</protein>
<accession>A0A7S0MN55</accession>
<dbReference type="EMBL" id="HBEZ01040815">
    <property type="protein sequence ID" value="CAD8644770.1"/>
    <property type="molecule type" value="Transcribed_RNA"/>
</dbReference>
<organism evidence="1">
    <name type="scientific">Cryptomonas curvata</name>
    <dbReference type="NCBI Taxonomy" id="233186"/>
    <lineage>
        <taxon>Eukaryota</taxon>
        <taxon>Cryptophyceae</taxon>
        <taxon>Cryptomonadales</taxon>
        <taxon>Cryptomonadaceae</taxon>
        <taxon>Cryptomonas</taxon>
    </lineage>
</organism>
<gene>
    <name evidence="1" type="ORF">CCUR1050_LOCUS22455</name>
</gene>
<proteinExistence type="predicted"/>
<dbReference type="AlphaFoldDB" id="A0A7S0MN55"/>
<name>A0A7S0MN55_9CRYP</name>